<reference evidence="6 7" key="1">
    <citation type="submission" date="2017-10" db="EMBL/GenBank/DDBJ databases">
        <title>Sequencing the genomes of 1000 actinobacteria strains.</title>
        <authorList>
            <person name="Klenk H.-P."/>
        </authorList>
    </citation>
    <scope>NUCLEOTIDE SEQUENCE [LARGE SCALE GENOMIC DNA]</scope>
    <source>
        <strain evidence="6 7">DSM 20688</strain>
    </source>
</reference>
<dbReference type="Pfam" id="PF00370">
    <property type="entry name" value="FGGY_N"/>
    <property type="match status" value="1"/>
</dbReference>
<dbReference type="GO" id="GO:0016301">
    <property type="term" value="F:kinase activity"/>
    <property type="evidence" value="ECO:0007669"/>
    <property type="project" value="UniProtKB-KW"/>
</dbReference>
<evidence type="ECO:0000256" key="2">
    <source>
        <dbReference type="ARBA" id="ARBA00022679"/>
    </source>
</evidence>
<comment type="similarity">
    <text evidence="1">Belongs to the FGGY kinase family.</text>
</comment>
<dbReference type="InterPro" id="IPR018485">
    <property type="entry name" value="FGGY_C"/>
</dbReference>
<dbReference type="InterPro" id="IPR018484">
    <property type="entry name" value="FGGY_N"/>
</dbReference>
<dbReference type="InterPro" id="IPR043129">
    <property type="entry name" value="ATPase_NBD"/>
</dbReference>
<evidence type="ECO:0000256" key="1">
    <source>
        <dbReference type="ARBA" id="ARBA00009156"/>
    </source>
</evidence>
<dbReference type="PIRSF" id="PIRSF000538">
    <property type="entry name" value="GlpK"/>
    <property type="match status" value="1"/>
</dbReference>
<dbReference type="InterPro" id="IPR050406">
    <property type="entry name" value="FGGY_Carb_Kinase"/>
</dbReference>
<feature type="domain" description="Carbohydrate kinase FGGY C-terminal" evidence="5">
    <location>
        <begin position="290"/>
        <end position="441"/>
    </location>
</feature>
<dbReference type="InterPro" id="IPR000577">
    <property type="entry name" value="Carb_kinase_FGGY"/>
</dbReference>
<dbReference type="OrthoDB" id="9782710at2"/>
<evidence type="ECO:0000256" key="3">
    <source>
        <dbReference type="ARBA" id="ARBA00022777"/>
    </source>
</evidence>
<keyword evidence="7" id="KW-1185">Reference proteome</keyword>
<dbReference type="SUPFAM" id="SSF53067">
    <property type="entry name" value="Actin-like ATPase domain"/>
    <property type="match status" value="2"/>
</dbReference>
<keyword evidence="3 6" id="KW-0418">Kinase</keyword>
<evidence type="ECO:0000259" key="4">
    <source>
        <dbReference type="Pfam" id="PF00370"/>
    </source>
</evidence>
<dbReference type="EMBL" id="PDJF01000001">
    <property type="protein sequence ID" value="PFG27710.1"/>
    <property type="molecule type" value="Genomic_DNA"/>
</dbReference>
<dbReference type="PANTHER" id="PTHR43095">
    <property type="entry name" value="SUGAR KINASE"/>
    <property type="match status" value="1"/>
</dbReference>
<feature type="domain" description="Carbohydrate kinase FGGY N-terminal" evidence="4">
    <location>
        <begin position="17"/>
        <end position="224"/>
    </location>
</feature>
<dbReference type="Pfam" id="PF02782">
    <property type="entry name" value="FGGY_C"/>
    <property type="match status" value="1"/>
</dbReference>
<gene>
    <name evidence="6" type="ORF">ATK06_0786</name>
</gene>
<sequence length="479" mass="51134">MRRHSLHISAKEAVGPYLIALDVGSTASRGGIYDASGRPLSGSKQRRAHAFTTATDGTSTIDADQVVEEIRSIIEDIKSFAAEAGIELSAVAFDTFASSLVCVAGGEAITPCVTYADARCAAYVDKLAELAGDEAEYHARTGVRFHTSYLPARILWLAAEHPDVLARTEKMMSLGEYVYFKLAGIEGQAVATAAWAGILNAHTAEYDTPILEAVGANMDWFAPLKFPDEPALHDGLRWFHAIPDGWSSNVGSGAVDGIVGLSAATSGAARLLLDHVPEKIPTGLWCYRVGRHEALLGGALNDVGRAISWLETNLAPVSEKQRTALLAADYEDTIPTVLPFFTGERSTGWRGGTRAEFHGVSASTTPADLWRGTLEGVAVSYARVWEHMLSTGARPKAVVASGSVTATVPGWLQLLADQLDTPVIPLNMKRATLRGTAVIAMEQLIDAPPVPDLPFGKPYAPGNTTAARAVYDKFIHHYG</sequence>
<keyword evidence="2" id="KW-0808">Transferase</keyword>
<dbReference type="Gene3D" id="3.30.420.40">
    <property type="match status" value="2"/>
</dbReference>
<accession>A0A2A9DP62</accession>
<organism evidence="6 7">
    <name type="scientific">Corynebacterium renale</name>
    <dbReference type="NCBI Taxonomy" id="1724"/>
    <lineage>
        <taxon>Bacteria</taxon>
        <taxon>Bacillati</taxon>
        <taxon>Actinomycetota</taxon>
        <taxon>Actinomycetes</taxon>
        <taxon>Mycobacteriales</taxon>
        <taxon>Corynebacteriaceae</taxon>
        <taxon>Corynebacterium</taxon>
    </lineage>
</organism>
<evidence type="ECO:0000259" key="5">
    <source>
        <dbReference type="Pfam" id="PF02782"/>
    </source>
</evidence>
<comment type="caution">
    <text evidence="6">The sequence shown here is derived from an EMBL/GenBank/DDBJ whole genome shotgun (WGS) entry which is preliminary data.</text>
</comment>
<dbReference type="RefSeq" id="WP_048381825.1">
    <property type="nucleotide sequence ID" value="NZ_LDYE01000011.1"/>
</dbReference>
<evidence type="ECO:0000313" key="6">
    <source>
        <dbReference type="EMBL" id="PFG27710.1"/>
    </source>
</evidence>
<name>A0A2A9DP62_9CORY</name>
<proteinExistence type="inferred from homology"/>
<dbReference type="AlphaFoldDB" id="A0A2A9DP62"/>
<dbReference type="STRING" id="1724.GCA_001044175_00598"/>
<dbReference type="Proteomes" id="UP000221653">
    <property type="component" value="Unassembled WGS sequence"/>
</dbReference>
<evidence type="ECO:0000313" key="7">
    <source>
        <dbReference type="Proteomes" id="UP000221653"/>
    </source>
</evidence>
<dbReference type="GO" id="GO:0005975">
    <property type="term" value="P:carbohydrate metabolic process"/>
    <property type="evidence" value="ECO:0007669"/>
    <property type="project" value="InterPro"/>
</dbReference>
<protein>
    <submittedName>
        <fullName evidence="6">Gluconokinase</fullName>
    </submittedName>
</protein>
<dbReference type="PANTHER" id="PTHR43095:SF2">
    <property type="entry name" value="GLUCONOKINASE"/>
    <property type="match status" value="1"/>
</dbReference>